<accession>A0A6A5WWA4</accession>
<evidence type="ECO:0000313" key="1">
    <source>
        <dbReference type="EMBL" id="KAF2005029.1"/>
    </source>
</evidence>
<name>A0A6A5WWA4_9PLEO</name>
<organism evidence="1 2">
    <name type="scientific">Amniculicola lignicola CBS 123094</name>
    <dbReference type="NCBI Taxonomy" id="1392246"/>
    <lineage>
        <taxon>Eukaryota</taxon>
        <taxon>Fungi</taxon>
        <taxon>Dikarya</taxon>
        <taxon>Ascomycota</taxon>
        <taxon>Pezizomycotina</taxon>
        <taxon>Dothideomycetes</taxon>
        <taxon>Pleosporomycetidae</taxon>
        <taxon>Pleosporales</taxon>
        <taxon>Amniculicolaceae</taxon>
        <taxon>Amniculicola</taxon>
    </lineage>
</organism>
<evidence type="ECO:0000313" key="2">
    <source>
        <dbReference type="Proteomes" id="UP000799779"/>
    </source>
</evidence>
<protein>
    <submittedName>
        <fullName evidence="1">Uncharacterized protein</fullName>
    </submittedName>
</protein>
<dbReference type="Proteomes" id="UP000799779">
    <property type="component" value="Unassembled WGS sequence"/>
</dbReference>
<keyword evidence="2" id="KW-1185">Reference proteome</keyword>
<gene>
    <name evidence="1" type="ORF">P154DRAFT_425636</name>
</gene>
<dbReference type="AlphaFoldDB" id="A0A6A5WWA4"/>
<proteinExistence type="predicted"/>
<dbReference type="OrthoDB" id="3774077at2759"/>
<reference evidence="1" key="1">
    <citation type="journal article" date="2020" name="Stud. Mycol.">
        <title>101 Dothideomycetes genomes: a test case for predicting lifestyles and emergence of pathogens.</title>
        <authorList>
            <person name="Haridas S."/>
            <person name="Albert R."/>
            <person name="Binder M."/>
            <person name="Bloem J."/>
            <person name="Labutti K."/>
            <person name="Salamov A."/>
            <person name="Andreopoulos B."/>
            <person name="Baker S."/>
            <person name="Barry K."/>
            <person name="Bills G."/>
            <person name="Bluhm B."/>
            <person name="Cannon C."/>
            <person name="Castanera R."/>
            <person name="Culley D."/>
            <person name="Daum C."/>
            <person name="Ezra D."/>
            <person name="Gonzalez J."/>
            <person name="Henrissat B."/>
            <person name="Kuo A."/>
            <person name="Liang C."/>
            <person name="Lipzen A."/>
            <person name="Lutzoni F."/>
            <person name="Magnuson J."/>
            <person name="Mondo S."/>
            <person name="Nolan M."/>
            <person name="Ohm R."/>
            <person name="Pangilinan J."/>
            <person name="Park H.-J."/>
            <person name="Ramirez L."/>
            <person name="Alfaro M."/>
            <person name="Sun H."/>
            <person name="Tritt A."/>
            <person name="Yoshinaga Y."/>
            <person name="Zwiers L.-H."/>
            <person name="Turgeon B."/>
            <person name="Goodwin S."/>
            <person name="Spatafora J."/>
            <person name="Crous P."/>
            <person name="Grigoriev I."/>
        </authorList>
    </citation>
    <scope>NUCLEOTIDE SEQUENCE</scope>
    <source>
        <strain evidence="1">CBS 123094</strain>
    </source>
</reference>
<feature type="non-terminal residue" evidence="1">
    <location>
        <position position="1"/>
    </location>
</feature>
<sequence length="50" mass="5665">GLYRVDKALLEAKQADVGSIQRIILEESELAWRIYYAACKVVKLDYGFTG</sequence>
<dbReference type="EMBL" id="ML977565">
    <property type="protein sequence ID" value="KAF2005029.1"/>
    <property type="molecule type" value="Genomic_DNA"/>
</dbReference>